<feature type="chain" id="PRO_5045712409" evidence="2">
    <location>
        <begin position="21"/>
        <end position="289"/>
    </location>
</feature>
<gene>
    <name evidence="3" type="ORF">VKT23_007818</name>
</gene>
<keyword evidence="4" id="KW-1185">Reference proteome</keyword>
<keyword evidence="2" id="KW-0732">Signal</keyword>
<proteinExistence type="predicted"/>
<evidence type="ECO:0000313" key="4">
    <source>
        <dbReference type="Proteomes" id="UP001498398"/>
    </source>
</evidence>
<comment type="caution">
    <text evidence="3">The sequence shown here is derived from an EMBL/GenBank/DDBJ whole genome shotgun (WGS) entry which is preliminary data.</text>
</comment>
<feature type="compositionally biased region" description="Low complexity" evidence="1">
    <location>
        <begin position="206"/>
        <end position="256"/>
    </location>
</feature>
<evidence type="ECO:0000256" key="1">
    <source>
        <dbReference type="SAM" id="MobiDB-lite"/>
    </source>
</evidence>
<feature type="signal peptide" evidence="2">
    <location>
        <begin position="1"/>
        <end position="20"/>
    </location>
</feature>
<protein>
    <submittedName>
        <fullName evidence="3">Uncharacterized protein</fullName>
    </submittedName>
</protein>
<feature type="compositionally biased region" description="Gly residues" evidence="1">
    <location>
        <begin position="131"/>
        <end position="140"/>
    </location>
</feature>
<feature type="region of interest" description="Disordered" evidence="1">
    <location>
        <begin position="115"/>
        <end position="162"/>
    </location>
</feature>
<feature type="compositionally biased region" description="Low complexity" evidence="1">
    <location>
        <begin position="188"/>
        <end position="198"/>
    </location>
</feature>
<reference evidence="3 4" key="1">
    <citation type="submission" date="2024-01" db="EMBL/GenBank/DDBJ databases">
        <title>A draft genome for the cacao thread blight pathogen Marasmiellus scandens.</title>
        <authorList>
            <person name="Baruah I.K."/>
            <person name="Leung J."/>
            <person name="Bukari Y."/>
            <person name="Amoako-Attah I."/>
            <person name="Meinhardt L.W."/>
            <person name="Bailey B.A."/>
            <person name="Cohen S.P."/>
        </authorList>
    </citation>
    <scope>NUCLEOTIDE SEQUENCE [LARGE SCALE GENOMIC DNA]</scope>
    <source>
        <strain evidence="3 4">GH-19</strain>
    </source>
</reference>
<feature type="region of interest" description="Disordered" evidence="1">
    <location>
        <begin position="183"/>
        <end position="266"/>
    </location>
</feature>
<feature type="compositionally biased region" description="Low complexity" evidence="1">
    <location>
        <begin position="141"/>
        <end position="162"/>
    </location>
</feature>
<evidence type="ECO:0000256" key="2">
    <source>
        <dbReference type="SAM" id="SignalP"/>
    </source>
</evidence>
<sequence>MKSNLSLLLSMLAIAPFFQLQSYASVAHIHRVNTTPTSGDHQITSAPPSDPTPTLIGKRANININNENGNDDISCTTTPPSTSFITNTAGAVATAVKGGSAMCVDLNTGRIVSQSQGGDSVSGFQFPNGGSNSGQGGNSGNNGNNSNAFSCTTTPPSTSLTTNTAGAVATVVKGARSMCVDGNGNVVSQSQDGDSISGFSGGQGSNGSSSSSSSSSQQSSSSEQGGSSQNSDDSDNSSSGSQSPQSQPSGSASPSSDDGDENKNAAVSGRMGIKAWIGIIGAALSALVL</sequence>
<dbReference type="Proteomes" id="UP001498398">
    <property type="component" value="Unassembled WGS sequence"/>
</dbReference>
<feature type="compositionally biased region" description="Low complexity" evidence="1">
    <location>
        <begin position="115"/>
        <end position="130"/>
    </location>
</feature>
<evidence type="ECO:0000313" key="3">
    <source>
        <dbReference type="EMBL" id="KAK7462213.1"/>
    </source>
</evidence>
<name>A0ABR1JIG6_9AGAR</name>
<accession>A0ABR1JIG6</accession>
<organism evidence="3 4">
    <name type="scientific">Marasmiellus scandens</name>
    <dbReference type="NCBI Taxonomy" id="2682957"/>
    <lineage>
        <taxon>Eukaryota</taxon>
        <taxon>Fungi</taxon>
        <taxon>Dikarya</taxon>
        <taxon>Basidiomycota</taxon>
        <taxon>Agaricomycotina</taxon>
        <taxon>Agaricomycetes</taxon>
        <taxon>Agaricomycetidae</taxon>
        <taxon>Agaricales</taxon>
        <taxon>Marasmiineae</taxon>
        <taxon>Omphalotaceae</taxon>
        <taxon>Marasmiellus</taxon>
    </lineage>
</organism>
<dbReference type="EMBL" id="JBANRG010000011">
    <property type="protein sequence ID" value="KAK7462213.1"/>
    <property type="molecule type" value="Genomic_DNA"/>
</dbReference>